<name>A0AA40KP55_9HYME</name>
<organism evidence="1 2">
    <name type="scientific">Melipona bicolor</name>
    <dbReference type="NCBI Taxonomy" id="60889"/>
    <lineage>
        <taxon>Eukaryota</taxon>
        <taxon>Metazoa</taxon>
        <taxon>Ecdysozoa</taxon>
        <taxon>Arthropoda</taxon>
        <taxon>Hexapoda</taxon>
        <taxon>Insecta</taxon>
        <taxon>Pterygota</taxon>
        <taxon>Neoptera</taxon>
        <taxon>Endopterygota</taxon>
        <taxon>Hymenoptera</taxon>
        <taxon>Apocrita</taxon>
        <taxon>Aculeata</taxon>
        <taxon>Apoidea</taxon>
        <taxon>Anthophila</taxon>
        <taxon>Apidae</taxon>
        <taxon>Melipona</taxon>
    </lineage>
</organism>
<dbReference type="Proteomes" id="UP001177670">
    <property type="component" value="Unassembled WGS sequence"/>
</dbReference>
<sequence length="118" mass="13614">MSNSCRVNSRSGLNPAASQFRSPFRHDVTVTEAVGTELWRDESVERRKPLERDTNFQDKRRRSVATYPRARSTTVAVKRNEMNDVALSGRAYRDLTDPVWLMDLSDEDTLQRNITPKD</sequence>
<gene>
    <name evidence="1" type="ORF">K0M31_004009</name>
</gene>
<reference evidence="1" key="1">
    <citation type="submission" date="2021-10" db="EMBL/GenBank/DDBJ databases">
        <title>Melipona bicolor Genome sequencing and assembly.</title>
        <authorList>
            <person name="Araujo N.S."/>
            <person name="Arias M.C."/>
        </authorList>
    </citation>
    <scope>NUCLEOTIDE SEQUENCE</scope>
    <source>
        <strain evidence="1">USP_2M_L1-L4_2017</strain>
        <tissue evidence="1">Whole body</tissue>
    </source>
</reference>
<evidence type="ECO:0000313" key="2">
    <source>
        <dbReference type="Proteomes" id="UP001177670"/>
    </source>
</evidence>
<protein>
    <submittedName>
        <fullName evidence="1">Uncharacterized protein</fullName>
    </submittedName>
</protein>
<proteinExistence type="predicted"/>
<evidence type="ECO:0000313" key="1">
    <source>
        <dbReference type="EMBL" id="KAK1127472.1"/>
    </source>
</evidence>
<dbReference type="AlphaFoldDB" id="A0AA40KP55"/>
<accession>A0AA40KP55</accession>
<keyword evidence="2" id="KW-1185">Reference proteome</keyword>
<comment type="caution">
    <text evidence="1">The sequence shown here is derived from an EMBL/GenBank/DDBJ whole genome shotgun (WGS) entry which is preliminary data.</text>
</comment>
<dbReference type="EMBL" id="JAHYIQ010000012">
    <property type="protein sequence ID" value="KAK1127472.1"/>
    <property type="molecule type" value="Genomic_DNA"/>
</dbReference>